<dbReference type="PANTHER" id="PTHR33741:SF5">
    <property type="entry name" value="TRANSMEMBRANE PROTEIN DDB_G0269096-RELATED"/>
    <property type="match status" value="1"/>
</dbReference>
<sequence length="292" mass="31934">MDINMAASLSCNNIPDPSSPTSNPTSRFQMSLRDPSSWNFDIDRWLNRCIPPPPWKHLPYRISRFCGYRETPPKDLGNILITFWAFIGVFCGISIVEVVSLHIPSFGDHGAPIISPCFGAAAVLQFCTIESPLAQPRNVILGQLWGSVIGIGICKLFLLSPHFQSIRWIGGSLACAAATAVMTLTKTVHPPAGATALLAVVDDSSLEMGWFLIPVVQLGCILMICTALFLNNIQRRYPIYWWTAEDLGKCGWSNTKSFSDVWPESETTGEYPVADDCEGGAITAGSRILPLT</sequence>
<accession>A0A232LSL5</accession>
<gene>
    <name evidence="3" type="ORF">Egran_05104</name>
</gene>
<comment type="caution">
    <text evidence="3">The sequence shown here is derived from an EMBL/GenBank/DDBJ whole genome shotgun (WGS) entry which is preliminary data.</text>
</comment>
<dbReference type="OrthoDB" id="2016548at2759"/>
<dbReference type="PANTHER" id="PTHR33741">
    <property type="entry name" value="TRANSMEMBRANE PROTEIN DDB_G0269096-RELATED"/>
    <property type="match status" value="1"/>
</dbReference>
<evidence type="ECO:0000313" key="3">
    <source>
        <dbReference type="EMBL" id="OXV07135.1"/>
    </source>
</evidence>
<feature type="domain" description="HPP transmembrane region" evidence="2">
    <location>
        <begin position="78"/>
        <end position="238"/>
    </location>
</feature>
<name>A0A232LSL5_9EURO</name>
<protein>
    <recommendedName>
        <fullName evidence="2">HPP transmembrane region domain-containing protein</fullName>
    </recommendedName>
</protein>
<dbReference type="Proteomes" id="UP000243515">
    <property type="component" value="Unassembled WGS sequence"/>
</dbReference>
<organism evidence="3 4">
    <name type="scientific">Elaphomyces granulatus</name>
    <dbReference type="NCBI Taxonomy" id="519963"/>
    <lineage>
        <taxon>Eukaryota</taxon>
        <taxon>Fungi</taxon>
        <taxon>Dikarya</taxon>
        <taxon>Ascomycota</taxon>
        <taxon>Pezizomycotina</taxon>
        <taxon>Eurotiomycetes</taxon>
        <taxon>Eurotiomycetidae</taxon>
        <taxon>Eurotiales</taxon>
        <taxon>Elaphomycetaceae</taxon>
        <taxon>Elaphomyces</taxon>
    </lineage>
</organism>
<dbReference type="InterPro" id="IPR058581">
    <property type="entry name" value="TM_HPP"/>
</dbReference>
<feature type="compositionally biased region" description="Low complexity" evidence="1">
    <location>
        <begin position="12"/>
        <end position="26"/>
    </location>
</feature>
<dbReference type="Pfam" id="PF04982">
    <property type="entry name" value="TM_HPP"/>
    <property type="match status" value="1"/>
</dbReference>
<reference evidence="3 4" key="1">
    <citation type="journal article" date="2015" name="Environ. Microbiol.">
        <title>Metagenome sequence of Elaphomyces granulatus from sporocarp tissue reveals Ascomycota ectomycorrhizal fingerprints of genome expansion and a Proteobacteria-rich microbiome.</title>
        <authorList>
            <person name="Quandt C.A."/>
            <person name="Kohler A."/>
            <person name="Hesse C.N."/>
            <person name="Sharpton T.J."/>
            <person name="Martin F."/>
            <person name="Spatafora J.W."/>
        </authorList>
    </citation>
    <scope>NUCLEOTIDE SEQUENCE [LARGE SCALE GENOMIC DNA]</scope>
    <source>
        <strain evidence="3 4">OSC145934</strain>
    </source>
</reference>
<keyword evidence="4" id="KW-1185">Reference proteome</keyword>
<proteinExistence type="predicted"/>
<dbReference type="InterPro" id="IPR007065">
    <property type="entry name" value="HPP"/>
</dbReference>
<dbReference type="AlphaFoldDB" id="A0A232LSL5"/>
<dbReference type="EMBL" id="NPHW01005063">
    <property type="protein sequence ID" value="OXV07135.1"/>
    <property type="molecule type" value="Genomic_DNA"/>
</dbReference>
<feature type="region of interest" description="Disordered" evidence="1">
    <location>
        <begin position="1"/>
        <end position="27"/>
    </location>
</feature>
<evidence type="ECO:0000256" key="1">
    <source>
        <dbReference type="SAM" id="MobiDB-lite"/>
    </source>
</evidence>
<evidence type="ECO:0000313" key="4">
    <source>
        <dbReference type="Proteomes" id="UP000243515"/>
    </source>
</evidence>
<evidence type="ECO:0000259" key="2">
    <source>
        <dbReference type="Pfam" id="PF04982"/>
    </source>
</evidence>